<keyword evidence="3" id="KW-1185">Reference proteome</keyword>
<dbReference type="Proteomes" id="UP000053328">
    <property type="component" value="Unassembled WGS sequence"/>
</dbReference>
<evidence type="ECO:0000313" key="2">
    <source>
        <dbReference type="EMBL" id="KIW16699.1"/>
    </source>
</evidence>
<reference evidence="2 3" key="1">
    <citation type="submission" date="2015-01" db="EMBL/GenBank/DDBJ databases">
        <title>The Genome Sequence of Exophiala spinifera CBS89968.</title>
        <authorList>
            <consortium name="The Broad Institute Genomics Platform"/>
            <person name="Cuomo C."/>
            <person name="de Hoog S."/>
            <person name="Gorbushina A."/>
            <person name="Stielow B."/>
            <person name="Teixiera M."/>
            <person name="Abouelleil A."/>
            <person name="Chapman S.B."/>
            <person name="Priest M."/>
            <person name="Young S.K."/>
            <person name="Wortman J."/>
            <person name="Nusbaum C."/>
            <person name="Birren B."/>
        </authorList>
    </citation>
    <scope>NUCLEOTIDE SEQUENCE [LARGE SCALE GENOMIC DNA]</scope>
    <source>
        <strain evidence="2 3">CBS 89968</strain>
    </source>
</reference>
<dbReference type="HOGENOM" id="CLU_081024_0_0_1"/>
<dbReference type="Gene3D" id="3.50.4.10">
    <property type="entry name" value="Hepatocyte Growth Factor"/>
    <property type="match status" value="1"/>
</dbReference>
<keyword evidence="1" id="KW-0472">Membrane</keyword>
<feature type="transmembrane region" description="Helical" evidence="1">
    <location>
        <begin position="72"/>
        <end position="100"/>
    </location>
</feature>
<dbReference type="VEuPathDB" id="FungiDB:PV08_03887"/>
<organism evidence="2 3">
    <name type="scientific">Exophiala spinifera</name>
    <dbReference type="NCBI Taxonomy" id="91928"/>
    <lineage>
        <taxon>Eukaryota</taxon>
        <taxon>Fungi</taxon>
        <taxon>Dikarya</taxon>
        <taxon>Ascomycota</taxon>
        <taxon>Pezizomycotina</taxon>
        <taxon>Eurotiomycetes</taxon>
        <taxon>Chaetothyriomycetidae</taxon>
        <taxon>Chaetothyriales</taxon>
        <taxon>Herpotrichiellaceae</taxon>
        <taxon>Exophiala</taxon>
    </lineage>
</organism>
<evidence type="ECO:0008006" key="4">
    <source>
        <dbReference type="Google" id="ProtNLM"/>
    </source>
</evidence>
<dbReference type="STRING" id="91928.A0A0D2BZF1"/>
<dbReference type="OrthoDB" id="5358884at2759"/>
<proteinExistence type="predicted"/>
<dbReference type="AlphaFoldDB" id="A0A0D2BZF1"/>
<keyword evidence="1" id="KW-0812">Transmembrane</keyword>
<protein>
    <recommendedName>
        <fullName evidence="4">Apple domain-containing protein</fullName>
    </recommendedName>
</protein>
<dbReference type="EMBL" id="KN847494">
    <property type="protein sequence ID" value="KIW16699.1"/>
    <property type="molecule type" value="Genomic_DNA"/>
</dbReference>
<dbReference type="RefSeq" id="XP_016236915.1">
    <property type="nucleotide sequence ID" value="XM_016378238.1"/>
</dbReference>
<evidence type="ECO:0000256" key="1">
    <source>
        <dbReference type="SAM" id="Phobius"/>
    </source>
</evidence>
<evidence type="ECO:0000313" key="3">
    <source>
        <dbReference type="Proteomes" id="UP000053328"/>
    </source>
</evidence>
<name>A0A0D2BZF1_9EURO</name>
<dbReference type="GeneID" id="27330970"/>
<gene>
    <name evidence="2" type="ORF">PV08_03887</name>
</gene>
<accession>A0A0D2BZF1</accession>
<sequence length="246" mass="26059">MDGLQVDDTSREKTYASTDSHKMILPQSYASESSPSQYPPYPQHMQTSPLYEEGKPIQQRPRMPWGLSLRGYTFLIIGITAVVMAAALGGGLGGAIAAVANDNSSPTATVTATVTASTASSTASPTAVVRNYTPILPSQVNTTALDCRDQATISSQNGDTYTMNCNTNYPGNDIVSFISYTLDTCINACSNMNTRSGEMTCHGVLFNSNMQTIFEENAGNCWLKSLMTGATPEGLPPSVGAVLVTS</sequence>
<keyword evidence="1" id="KW-1133">Transmembrane helix</keyword>